<name>A0AAV3RE42_LITER</name>
<evidence type="ECO:0000256" key="1">
    <source>
        <dbReference type="SAM" id="MobiDB-lite"/>
    </source>
</evidence>
<dbReference type="AlphaFoldDB" id="A0AAV3RE42"/>
<sequence length="174" mass="19350">MECTKRTARLRPSSPLKRSRSAGGINITSPSSSHSPPERPVVALMAPRVVLGTSQGGGIRVRALWVTSPDNHHQQLLLGACSAARDLKKTQEKRDQAARTIRQEREGLRRAYCQDNPICCRRIGAIVLSNFVLNSHDRIPPLHALAGEYRQWFPARWLDITIPLLPITEILPAP</sequence>
<dbReference type="Proteomes" id="UP001454036">
    <property type="component" value="Unassembled WGS sequence"/>
</dbReference>
<protein>
    <submittedName>
        <fullName evidence="2">Uncharacterized protein</fullName>
    </submittedName>
</protein>
<evidence type="ECO:0000313" key="3">
    <source>
        <dbReference type="Proteomes" id="UP001454036"/>
    </source>
</evidence>
<comment type="caution">
    <text evidence="2">The sequence shown here is derived from an EMBL/GenBank/DDBJ whole genome shotgun (WGS) entry which is preliminary data.</text>
</comment>
<organism evidence="2 3">
    <name type="scientific">Lithospermum erythrorhizon</name>
    <name type="common">Purple gromwell</name>
    <name type="synonym">Lithospermum officinale var. erythrorhizon</name>
    <dbReference type="NCBI Taxonomy" id="34254"/>
    <lineage>
        <taxon>Eukaryota</taxon>
        <taxon>Viridiplantae</taxon>
        <taxon>Streptophyta</taxon>
        <taxon>Embryophyta</taxon>
        <taxon>Tracheophyta</taxon>
        <taxon>Spermatophyta</taxon>
        <taxon>Magnoliopsida</taxon>
        <taxon>eudicotyledons</taxon>
        <taxon>Gunneridae</taxon>
        <taxon>Pentapetalae</taxon>
        <taxon>asterids</taxon>
        <taxon>lamiids</taxon>
        <taxon>Boraginales</taxon>
        <taxon>Boraginaceae</taxon>
        <taxon>Boraginoideae</taxon>
        <taxon>Lithospermeae</taxon>
        <taxon>Lithospermum</taxon>
    </lineage>
</organism>
<feature type="region of interest" description="Disordered" evidence="1">
    <location>
        <begin position="1"/>
        <end position="39"/>
    </location>
</feature>
<dbReference type="EMBL" id="BAABME010009177">
    <property type="protein sequence ID" value="GAA0174689.1"/>
    <property type="molecule type" value="Genomic_DNA"/>
</dbReference>
<accession>A0AAV3RE42</accession>
<reference evidence="2 3" key="1">
    <citation type="submission" date="2024-01" db="EMBL/GenBank/DDBJ databases">
        <title>The complete chloroplast genome sequence of Lithospermum erythrorhizon: insights into the phylogenetic relationship among Boraginaceae species and the maternal lineages of purple gromwells.</title>
        <authorList>
            <person name="Okada T."/>
            <person name="Watanabe K."/>
        </authorList>
    </citation>
    <scope>NUCLEOTIDE SEQUENCE [LARGE SCALE GENOMIC DNA]</scope>
</reference>
<proteinExistence type="predicted"/>
<gene>
    <name evidence="2" type="ORF">LIER_28025</name>
</gene>
<keyword evidence="3" id="KW-1185">Reference proteome</keyword>
<evidence type="ECO:0000313" key="2">
    <source>
        <dbReference type="EMBL" id="GAA0174689.1"/>
    </source>
</evidence>